<keyword evidence="4" id="KW-0255">Endonuclease</keyword>
<evidence type="ECO:0000256" key="2">
    <source>
        <dbReference type="ARBA" id="ARBA00022649"/>
    </source>
</evidence>
<dbReference type="RefSeq" id="WP_369717178.1">
    <property type="nucleotide sequence ID" value="NZ_CP165647.1"/>
</dbReference>
<dbReference type="InterPro" id="IPR038570">
    <property type="entry name" value="HicA_sf"/>
</dbReference>
<sequence length="64" mass="7419">MKSVSSDMVIRKLKRELKVREVRGKGSHRQFILPNGHKVTVPHPKKDLIIKTLRSIEKQTGIKF</sequence>
<accession>A0AB39V779</accession>
<protein>
    <submittedName>
        <fullName evidence="8">Type II toxin-antitoxin system HicA family toxin</fullName>
    </submittedName>
</protein>
<dbReference type="Pfam" id="PF07927">
    <property type="entry name" value="HicA_toxin"/>
    <property type="match status" value="1"/>
</dbReference>
<dbReference type="EMBL" id="CP165647">
    <property type="protein sequence ID" value="XDU63177.1"/>
    <property type="molecule type" value="Genomic_DNA"/>
</dbReference>
<evidence type="ECO:0000256" key="1">
    <source>
        <dbReference type="ARBA" id="ARBA00006620"/>
    </source>
</evidence>
<dbReference type="KEGG" id="lala:AB8B28_04865"/>
<dbReference type="InterPro" id="IPR012933">
    <property type="entry name" value="HicA_mRNA_interferase"/>
</dbReference>
<keyword evidence="3" id="KW-0540">Nuclease</keyword>
<keyword evidence="2" id="KW-1277">Toxin-antitoxin system</keyword>
<evidence type="ECO:0000256" key="6">
    <source>
        <dbReference type="ARBA" id="ARBA00022884"/>
    </source>
</evidence>
<keyword evidence="7" id="KW-0346">Stress response</keyword>
<dbReference type="GO" id="GO:0016787">
    <property type="term" value="F:hydrolase activity"/>
    <property type="evidence" value="ECO:0007669"/>
    <property type="project" value="UniProtKB-KW"/>
</dbReference>
<evidence type="ECO:0000256" key="3">
    <source>
        <dbReference type="ARBA" id="ARBA00022722"/>
    </source>
</evidence>
<proteinExistence type="inferred from homology"/>
<evidence type="ECO:0000256" key="7">
    <source>
        <dbReference type="ARBA" id="ARBA00023016"/>
    </source>
</evidence>
<comment type="similarity">
    <text evidence="1">Belongs to the HicA mRNA interferase family.</text>
</comment>
<keyword evidence="5" id="KW-0378">Hydrolase</keyword>
<dbReference type="GO" id="GO:0003729">
    <property type="term" value="F:mRNA binding"/>
    <property type="evidence" value="ECO:0007669"/>
    <property type="project" value="InterPro"/>
</dbReference>
<name>A0AB39V779_9FUSO</name>
<dbReference type="AlphaFoldDB" id="A0AB39V779"/>
<keyword evidence="6" id="KW-0694">RNA-binding</keyword>
<evidence type="ECO:0000256" key="4">
    <source>
        <dbReference type="ARBA" id="ARBA00022759"/>
    </source>
</evidence>
<evidence type="ECO:0000313" key="8">
    <source>
        <dbReference type="EMBL" id="XDU63177.1"/>
    </source>
</evidence>
<reference evidence="8" key="1">
    <citation type="submission" date="2024-07" db="EMBL/GenBank/DDBJ databases">
        <authorList>
            <person name="Li X.-J."/>
            <person name="Wang X."/>
        </authorList>
    </citation>
    <scope>NUCLEOTIDE SEQUENCE</scope>
    <source>
        <strain evidence="8">HSP-536</strain>
    </source>
</reference>
<organism evidence="8">
    <name type="scientific">Leptotrichia alba</name>
    <dbReference type="NCBI Taxonomy" id="3239304"/>
    <lineage>
        <taxon>Bacteria</taxon>
        <taxon>Fusobacteriati</taxon>
        <taxon>Fusobacteriota</taxon>
        <taxon>Fusobacteriia</taxon>
        <taxon>Fusobacteriales</taxon>
        <taxon>Leptotrichiaceae</taxon>
        <taxon>Leptotrichia</taxon>
    </lineage>
</organism>
<dbReference type="SUPFAM" id="SSF54786">
    <property type="entry name" value="YcfA/nrd intein domain"/>
    <property type="match status" value="1"/>
</dbReference>
<dbReference type="GO" id="GO:0004519">
    <property type="term" value="F:endonuclease activity"/>
    <property type="evidence" value="ECO:0007669"/>
    <property type="project" value="UniProtKB-KW"/>
</dbReference>
<evidence type="ECO:0000256" key="5">
    <source>
        <dbReference type="ARBA" id="ARBA00022801"/>
    </source>
</evidence>
<dbReference type="Gene3D" id="3.30.920.30">
    <property type="entry name" value="Hypothetical protein"/>
    <property type="match status" value="1"/>
</dbReference>
<gene>
    <name evidence="8" type="ORF">AB8B28_04865</name>
</gene>